<evidence type="ECO:0008006" key="3">
    <source>
        <dbReference type="Google" id="ProtNLM"/>
    </source>
</evidence>
<gene>
    <name evidence="1" type="ORF">ACFOEE_04070</name>
</gene>
<dbReference type="EMBL" id="JBHRSD010000010">
    <property type="protein sequence ID" value="MFC3031693.1"/>
    <property type="molecule type" value="Genomic_DNA"/>
</dbReference>
<proteinExistence type="predicted"/>
<dbReference type="RefSeq" id="WP_377121190.1">
    <property type="nucleotide sequence ID" value="NZ_JBHRSD010000010.1"/>
</dbReference>
<reference evidence="2" key="1">
    <citation type="journal article" date="2019" name="Int. J. Syst. Evol. Microbiol.">
        <title>The Global Catalogue of Microorganisms (GCM) 10K type strain sequencing project: providing services to taxonomists for standard genome sequencing and annotation.</title>
        <authorList>
            <consortium name="The Broad Institute Genomics Platform"/>
            <consortium name="The Broad Institute Genome Sequencing Center for Infectious Disease"/>
            <person name="Wu L."/>
            <person name="Ma J."/>
        </authorList>
    </citation>
    <scope>NUCLEOTIDE SEQUENCE [LARGE SCALE GENOMIC DNA]</scope>
    <source>
        <strain evidence="2">KCTC 42730</strain>
    </source>
</reference>
<evidence type="ECO:0000313" key="1">
    <source>
        <dbReference type="EMBL" id="MFC3031693.1"/>
    </source>
</evidence>
<keyword evidence="2" id="KW-1185">Reference proteome</keyword>
<comment type="caution">
    <text evidence="1">The sequence shown here is derived from an EMBL/GenBank/DDBJ whole genome shotgun (WGS) entry which is preliminary data.</text>
</comment>
<accession>A0ABV7CGK3</accession>
<evidence type="ECO:0000313" key="2">
    <source>
        <dbReference type="Proteomes" id="UP001595453"/>
    </source>
</evidence>
<sequence length="195" mass="22252">MKLSKEEEQFLQELLDSEPIVHTNIKVAQQDIAELDDFFAQVPESAELTLIAQIDDNQVCFPVTDKKQLNHFHFDLPHIVDNAGSPRLWRVCPSSPTFLAEQASKRRFKVVSLSLSGVLIDLAPFNADLAESLLLNRCVRLCSNDSEDIPVIITDIRPRGQHQCVIMFDELTQHSPTLRYLLLREFLIANQHNSY</sequence>
<dbReference type="Proteomes" id="UP001595453">
    <property type="component" value="Unassembled WGS sequence"/>
</dbReference>
<organism evidence="1 2">
    <name type="scientific">Pseudoalteromonas fenneropenaei</name>
    <dbReference type="NCBI Taxonomy" id="1737459"/>
    <lineage>
        <taxon>Bacteria</taxon>
        <taxon>Pseudomonadati</taxon>
        <taxon>Pseudomonadota</taxon>
        <taxon>Gammaproteobacteria</taxon>
        <taxon>Alteromonadales</taxon>
        <taxon>Pseudoalteromonadaceae</taxon>
        <taxon>Pseudoalteromonas</taxon>
    </lineage>
</organism>
<protein>
    <recommendedName>
        <fullName evidence="3">PilZ domain-containing protein</fullName>
    </recommendedName>
</protein>
<name>A0ABV7CGK3_9GAMM</name>